<reference evidence="3 4" key="1">
    <citation type="submission" date="2024-02" db="EMBL/GenBank/DDBJ databases">
        <title>High-quality chromosome-scale genome assembly of Pensacola bahiagrass (Paspalum notatum Flugge var. saurae).</title>
        <authorList>
            <person name="Vega J.M."/>
            <person name="Podio M."/>
            <person name="Orjuela J."/>
            <person name="Siena L.A."/>
            <person name="Pessino S.C."/>
            <person name="Combes M.C."/>
            <person name="Mariac C."/>
            <person name="Albertini E."/>
            <person name="Pupilli F."/>
            <person name="Ortiz J.P.A."/>
            <person name="Leblanc O."/>
        </authorList>
    </citation>
    <scope>NUCLEOTIDE SEQUENCE [LARGE SCALE GENOMIC DNA]</scope>
    <source>
        <strain evidence="3">R1</strain>
        <tissue evidence="3">Leaf</tissue>
    </source>
</reference>
<gene>
    <name evidence="3" type="ORF">U9M48_029774</name>
</gene>
<accession>A0AAQ3U3N5</accession>
<dbReference type="PANTHER" id="PTHR33063:SF13">
    <property type="entry name" value="OS02G0583500 PROTEIN"/>
    <property type="match status" value="1"/>
</dbReference>
<dbReference type="PANTHER" id="PTHR33063">
    <property type="entry name" value="OS02G0583500 PROTEIN"/>
    <property type="match status" value="1"/>
</dbReference>
<feature type="region of interest" description="Disordered" evidence="2">
    <location>
        <begin position="23"/>
        <end position="118"/>
    </location>
</feature>
<dbReference type="Proteomes" id="UP001341281">
    <property type="component" value="Chromosome 06"/>
</dbReference>
<evidence type="ECO:0000313" key="4">
    <source>
        <dbReference type="Proteomes" id="UP001341281"/>
    </source>
</evidence>
<keyword evidence="4" id="KW-1185">Reference proteome</keyword>
<evidence type="ECO:0008006" key="5">
    <source>
        <dbReference type="Google" id="ProtNLM"/>
    </source>
</evidence>
<proteinExistence type="predicted"/>
<organism evidence="3 4">
    <name type="scientific">Paspalum notatum var. saurae</name>
    <dbReference type="NCBI Taxonomy" id="547442"/>
    <lineage>
        <taxon>Eukaryota</taxon>
        <taxon>Viridiplantae</taxon>
        <taxon>Streptophyta</taxon>
        <taxon>Embryophyta</taxon>
        <taxon>Tracheophyta</taxon>
        <taxon>Spermatophyta</taxon>
        <taxon>Magnoliopsida</taxon>
        <taxon>Liliopsida</taxon>
        <taxon>Poales</taxon>
        <taxon>Poaceae</taxon>
        <taxon>PACMAD clade</taxon>
        <taxon>Panicoideae</taxon>
        <taxon>Andropogonodae</taxon>
        <taxon>Paspaleae</taxon>
        <taxon>Paspalinae</taxon>
        <taxon>Paspalum</taxon>
    </lineage>
</organism>
<dbReference type="Pfam" id="PF03004">
    <property type="entry name" value="Transposase_24"/>
    <property type="match status" value="1"/>
</dbReference>
<dbReference type="EMBL" id="CP144750">
    <property type="protein sequence ID" value="WVZ82520.1"/>
    <property type="molecule type" value="Genomic_DNA"/>
</dbReference>
<dbReference type="AlphaFoldDB" id="A0AAQ3U3N5"/>
<name>A0AAQ3U3N5_PASNO</name>
<protein>
    <recommendedName>
        <fullName evidence="5">Transposase</fullName>
    </recommendedName>
</protein>
<evidence type="ECO:0000313" key="3">
    <source>
        <dbReference type="EMBL" id="WVZ82520.1"/>
    </source>
</evidence>
<keyword evidence="1" id="KW-0175">Coiled coil</keyword>
<evidence type="ECO:0000256" key="1">
    <source>
        <dbReference type="SAM" id="Coils"/>
    </source>
</evidence>
<sequence length="526" mass="59382">MQNSSRLQQLGIPHVLSVLQNINSSSHAKKSHNYRNSEDSESDYNPSHDDEEEDMIGDDNAKGSKGSNRRPAAMPPGGPGGIKRRSKRIYPEQETTRATRSKKSIAQPEASLAPRDILNPDPSPFHVNQVQEVGSFDANIEDPFISGNDPAQLDVNAHMAHGDDGIVLSDGCTTNGGEGITEPRRGISIGGEGLQERRERGVNMGHGLQRINRSRRGKLPVIIQEGRIRPVVPLVAAKFATECNIAVRNHVPVLKHWKDYKKKPEILTMFEGRLSAKFDIKISEAPVHNACMQMMKNAIRQQRYRLKKKYFDPFPLHLVSKTSPVKSLNDEQWNDLVELWKTPEKMNTCRRMKDNRANVKFHQTTGSRSYMVHVENLGDKYKDHDPDALDLFKECHYSKKKEGYTPAVQLAITEMENKKSTPVEGEQPKSTTEVVADVLAENTKKNQFLQNVGIQAARPRSKVQNIEAQLEAEKRDNAELREQMAVLSKKVQETEQARIKEQEEMKRKQAEMDAKLALVLSQIRPN</sequence>
<dbReference type="InterPro" id="IPR004252">
    <property type="entry name" value="Probable_transposase_24"/>
</dbReference>
<feature type="coiled-coil region" evidence="1">
    <location>
        <begin position="463"/>
        <end position="511"/>
    </location>
</feature>
<evidence type="ECO:0000256" key="2">
    <source>
        <dbReference type="SAM" id="MobiDB-lite"/>
    </source>
</evidence>